<proteinExistence type="predicted"/>
<comment type="caution">
    <text evidence="2">The sequence shown here is derived from an EMBL/GenBank/DDBJ whole genome shotgun (WGS) entry which is preliminary data.</text>
</comment>
<feature type="compositionally biased region" description="Low complexity" evidence="1">
    <location>
        <begin position="513"/>
        <end position="526"/>
    </location>
</feature>
<feature type="compositionally biased region" description="Polar residues" evidence="1">
    <location>
        <begin position="477"/>
        <end position="489"/>
    </location>
</feature>
<evidence type="ECO:0000256" key="1">
    <source>
        <dbReference type="SAM" id="MobiDB-lite"/>
    </source>
</evidence>
<feature type="compositionally biased region" description="Basic and acidic residues" evidence="1">
    <location>
        <begin position="260"/>
        <end position="274"/>
    </location>
</feature>
<feature type="region of interest" description="Disordered" evidence="1">
    <location>
        <begin position="474"/>
        <end position="496"/>
    </location>
</feature>
<feature type="compositionally biased region" description="Polar residues" evidence="1">
    <location>
        <begin position="1"/>
        <end position="20"/>
    </location>
</feature>
<feature type="region of interest" description="Disordered" evidence="1">
    <location>
        <begin position="512"/>
        <end position="551"/>
    </location>
</feature>
<feature type="region of interest" description="Disordered" evidence="1">
    <location>
        <begin position="337"/>
        <end position="365"/>
    </location>
</feature>
<accession>A0ABR0F4P2</accession>
<keyword evidence="3" id="KW-1185">Reference proteome</keyword>
<name>A0ABR0F4P2_ZASCE</name>
<evidence type="ECO:0000313" key="2">
    <source>
        <dbReference type="EMBL" id="KAK4508559.1"/>
    </source>
</evidence>
<protein>
    <submittedName>
        <fullName evidence="2">Uncharacterized protein</fullName>
    </submittedName>
</protein>
<feature type="compositionally biased region" description="Low complexity" evidence="1">
    <location>
        <begin position="48"/>
        <end position="65"/>
    </location>
</feature>
<feature type="region of interest" description="Disordered" evidence="1">
    <location>
        <begin position="1"/>
        <end position="21"/>
    </location>
</feature>
<organism evidence="2 3">
    <name type="scientific">Zasmidium cellare</name>
    <name type="common">Wine cellar mold</name>
    <name type="synonym">Racodium cellare</name>
    <dbReference type="NCBI Taxonomy" id="395010"/>
    <lineage>
        <taxon>Eukaryota</taxon>
        <taxon>Fungi</taxon>
        <taxon>Dikarya</taxon>
        <taxon>Ascomycota</taxon>
        <taxon>Pezizomycotina</taxon>
        <taxon>Dothideomycetes</taxon>
        <taxon>Dothideomycetidae</taxon>
        <taxon>Mycosphaerellales</taxon>
        <taxon>Mycosphaerellaceae</taxon>
        <taxon>Zasmidium</taxon>
    </lineage>
</organism>
<dbReference type="EMBL" id="JAXOVC010000001">
    <property type="protein sequence ID" value="KAK4508559.1"/>
    <property type="molecule type" value="Genomic_DNA"/>
</dbReference>
<dbReference type="Proteomes" id="UP001305779">
    <property type="component" value="Unassembled WGS sequence"/>
</dbReference>
<gene>
    <name evidence="2" type="ORF">PRZ48_002298</name>
</gene>
<sequence length="588" mass="67859">MAGSSLESPTPNATAGQGTWRNLPERLLQRVLGFLGRRRRVQERRQSNSRQPNSRQTNSRSSTPKSKPKTHRNGTYRIERRSNWRTQRRKLMPFLSLEHKHERHDNCFGPHLIDAVRTYKLLDRLKNEQLESEQLALDLQAKMLDASIQIEGLKKIGNADFDYIGEEHEECIEDSEEALQKCQSNDKVRETSMRLVERDLKHSLQALFDTVDEHPVYSDPIYIKTDFVIALRNLKEALQRVTKAKQDHEQACAGRNSRKASKETPTEGQTHSDPRQAAVEAHAALQASRRLHQKLQEDFFTKYAVETAGDRADLPHFLTAENLDKLRAQMGRLVDDQVPLEADLPRQPYRDPDGRPQNNGTSLLPPLDDELQKAAAEFAVTKARWLSAAKHRKEAHDWGVKRWAAHLVARPTRTKGSIIDQLWWGDQPIMQALKELDDEWKQREEEHAVCRDKMLKVTNSTLWWEPDHPDYNPDISDYNSDSESPTIQAQRPYRGPPRIIRPWQRGVAPLYPADPSSLTAPSSSAPIKPFSQGSLQLPDKTSDIEKRQQRMQAYAKKLEGSRSKVEQHYQRYLEAEERRQEELRDFLS</sequence>
<feature type="region of interest" description="Disordered" evidence="1">
    <location>
        <begin position="38"/>
        <end position="83"/>
    </location>
</feature>
<reference evidence="2 3" key="1">
    <citation type="journal article" date="2023" name="G3 (Bethesda)">
        <title>A chromosome-level genome assembly of Zasmidium syzygii isolated from banana leaves.</title>
        <authorList>
            <person name="van Westerhoven A.C."/>
            <person name="Mehrabi R."/>
            <person name="Talebi R."/>
            <person name="Steentjes M.B.F."/>
            <person name="Corcolon B."/>
            <person name="Chong P.A."/>
            <person name="Kema G.H.J."/>
            <person name="Seidl M.F."/>
        </authorList>
    </citation>
    <scope>NUCLEOTIDE SEQUENCE [LARGE SCALE GENOMIC DNA]</scope>
    <source>
        <strain evidence="2 3">P124</strain>
    </source>
</reference>
<evidence type="ECO:0000313" key="3">
    <source>
        <dbReference type="Proteomes" id="UP001305779"/>
    </source>
</evidence>
<feature type="region of interest" description="Disordered" evidence="1">
    <location>
        <begin position="245"/>
        <end position="278"/>
    </location>
</feature>